<dbReference type="GO" id="GO:0006355">
    <property type="term" value="P:regulation of DNA-templated transcription"/>
    <property type="evidence" value="ECO:0007669"/>
    <property type="project" value="InterPro"/>
</dbReference>
<comment type="caution">
    <text evidence="7">The sequence shown here is derived from an EMBL/GenBank/DDBJ whole genome shotgun (WGS) entry which is preliminary data.</text>
</comment>
<evidence type="ECO:0000313" key="7">
    <source>
        <dbReference type="EMBL" id="TXD42700.1"/>
    </source>
</evidence>
<dbReference type="PANTHER" id="PTHR32071:SF21">
    <property type="entry name" value="TRANSCRIPTIONAL REGULATORY PROTEIN FLGR"/>
    <property type="match status" value="1"/>
</dbReference>
<dbReference type="CDD" id="cd00009">
    <property type="entry name" value="AAA"/>
    <property type="match status" value="1"/>
</dbReference>
<dbReference type="InterPro" id="IPR025943">
    <property type="entry name" value="Sigma_54_int_dom_ATP-bd_2"/>
</dbReference>
<dbReference type="PROSITE" id="PS00688">
    <property type="entry name" value="SIGMA54_INTERACT_3"/>
    <property type="match status" value="1"/>
</dbReference>
<sequence length="341" mass="37722">MAKSERETSSMKEGREGIDALAQDDASRKLFALAETVARTPSTVLIHGETGVGKEVLARFIHLNSRVARGPMVAINCAALSASLIESELFGHEKGAFSGATGQHAGAFERAHGGTLLLDEVSELPLELQAKLLRVLQERQVLRVGGTRPIPNDARIIATTNRNLAEHVSAGQFRQDLYFRLNVFPLEIPPLRERPADILPLARHYAGTLAERLDLEPREFSPQALEQLASYRYPGNVRELINIVERALILASTAACITTEHLIFEADAAPEVAHETRRASGNEDAHTVQFRAGDMPLTDVRRVIIERTLERFEGNRSRAAQELGVSTRTIRNKLKDYDKKN</sequence>
<dbReference type="InterPro" id="IPR002197">
    <property type="entry name" value="HTH_Fis"/>
</dbReference>
<dbReference type="SMART" id="SM00382">
    <property type="entry name" value="AAA"/>
    <property type="match status" value="1"/>
</dbReference>
<dbReference type="AlphaFoldDB" id="A0A5C6XQ50"/>
<dbReference type="InterPro" id="IPR002078">
    <property type="entry name" value="Sigma_54_int"/>
</dbReference>
<reference evidence="7 8" key="1">
    <citation type="submission" date="2019-08" db="EMBL/GenBank/DDBJ databases">
        <title>Bradymonadales sp. TMQ2.</title>
        <authorList>
            <person name="Liang Q."/>
        </authorList>
    </citation>
    <scope>NUCLEOTIDE SEQUENCE [LARGE SCALE GENOMIC DNA]</scope>
    <source>
        <strain evidence="7 8">TMQ2</strain>
    </source>
</reference>
<protein>
    <submittedName>
        <fullName evidence="7">Sigma-54-dependent Fis family transcriptional regulator</fullName>
    </submittedName>
</protein>
<dbReference type="Gene3D" id="1.10.8.60">
    <property type="match status" value="1"/>
</dbReference>
<feature type="domain" description="Sigma-54 factor interaction" evidence="6">
    <location>
        <begin position="20"/>
        <end position="249"/>
    </location>
</feature>
<dbReference type="InterPro" id="IPR003593">
    <property type="entry name" value="AAA+_ATPase"/>
</dbReference>
<keyword evidence="1" id="KW-0547">Nucleotide-binding</keyword>
<evidence type="ECO:0000256" key="1">
    <source>
        <dbReference type="ARBA" id="ARBA00022741"/>
    </source>
</evidence>
<dbReference type="SUPFAM" id="SSF52540">
    <property type="entry name" value="P-loop containing nucleoside triphosphate hydrolases"/>
    <property type="match status" value="1"/>
</dbReference>
<keyword evidence="2" id="KW-0067">ATP-binding</keyword>
<dbReference type="Pfam" id="PF25601">
    <property type="entry name" value="AAA_lid_14"/>
    <property type="match status" value="1"/>
</dbReference>
<dbReference type="PANTHER" id="PTHR32071">
    <property type="entry name" value="TRANSCRIPTIONAL REGULATORY PROTEIN"/>
    <property type="match status" value="1"/>
</dbReference>
<organism evidence="7 8">
    <name type="scientific">Lujinxingia vulgaris</name>
    <dbReference type="NCBI Taxonomy" id="2600176"/>
    <lineage>
        <taxon>Bacteria</taxon>
        <taxon>Deltaproteobacteria</taxon>
        <taxon>Bradymonadales</taxon>
        <taxon>Lujinxingiaceae</taxon>
        <taxon>Lujinxingia</taxon>
    </lineage>
</organism>
<dbReference type="GO" id="GO:0005524">
    <property type="term" value="F:ATP binding"/>
    <property type="evidence" value="ECO:0007669"/>
    <property type="project" value="UniProtKB-KW"/>
</dbReference>
<keyword evidence="4" id="KW-0238">DNA-binding</keyword>
<dbReference type="PROSITE" id="PS00676">
    <property type="entry name" value="SIGMA54_INTERACT_2"/>
    <property type="match status" value="1"/>
</dbReference>
<dbReference type="SUPFAM" id="SSF46689">
    <property type="entry name" value="Homeodomain-like"/>
    <property type="match status" value="1"/>
</dbReference>
<dbReference type="InterPro" id="IPR027417">
    <property type="entry name" value="P-loop_NTPase"/>
</dbReference>
<dbReference type="FunFam" id="3.40.50.300:FF:000006">
    <property type="entry name" value="DNA-binding transcriptional regulator NtrC"/>
    <property type="match status" value="1"/>
</dbReference>
<dbReference type="EMBL" id="VOSL01000014">
    <property type="protein sequence ID" value="TXD42700.1"/>
    <property type="molecule type" value="Genomic_DNA"/>
</dbReference>
<evidence type="ECO:0000256" key="5">
    <source>
        <dbReference type="ARBA" id="ARBA00023163"/>
    </source>
</evidence>
<evidence type="ECO:0000256" key="2">
    <source>
        <dbReference type="ARBA" id="ARBA00022840"/>
    </source>
</evidence>
<gene>
    <name evidence="7" type="ORF">FRC96_03270</name>
</gene>
<dbReference type="PROSITE" id="PS00675">
    <property type="entry name" value="SIGMA54_INTERACT_1"/>
    <property type="match status" value="1"/>
</dbReference>
<proteinExistence type="predicted"/>
<dbReference type="Pfam" id="PF02954">
    <property type="entry name" value="HTH_8"/>
    <property type="match status" value="1"/>
</dbReference>
<dbReference type="Gene3D" id="3.40.50.300">
    <property type="entry name" value="P-loop containing nucleotide triphosphate hydrolases"/>
    <property type="match status" value="1"/>
</dbReference>
<dbReference type="OrthoDB" id="9763792at2"/>
<dbReference type="InterPro" id="IPR025662">
    <property type="entry name" value="Sigma_54_int_dom_ATP-bd_1"/>
</dbReference>
<dbReference type="Pfam" id="PF00158">
    <property type="entry name" value="Sigma54_activat"/>
    <property type="match status" value="1"/>
</dbReference>
<dbReference type="PRINTS" id="PR01590">
    <property type="entry name" value="HTHFIS"/>
</dbReference>
<evidence type="ECO:0000259" key="6">
    <source>
        <dbReference type="PROSITE" id="PS50045"/>
    </source>
</evidence>
<dbReference type="PROSITE" id="PS50045">
    <property type="entry name" value="SIGMA54_INTERACT_4"/>
    <property type="match status" value="1"/>
</dbReference>
<dbReference type="Proteomes" id="UP000321046">
    <property type="component" value="Unassembled WGS sequence"/>
</dbReference>
<dbReference type="InterPro" id="IPR025944">
    <property type="entry name" value="Sigma_54_int_dom_CS"/>
</dbReference>
<dbReference type="InterPro" id="IPR009057">
    <property type="entry name" value="Homeodomain-like_sf"/>
</dbReference>
<dbReference type="GO" id="GO:0043565">
    <property type="term" value="F:sequence-specific DNA binding"/>
    <property type="evidence" value="ECO:0007669"/>
    <property type="project" value="InterPro"/>
</dbReference>
<evidence type="ECO:0000256" key="4">
    <source>
        <dbReference type="ARBA" id="ARBA00023125"/>
    </source>
</evidence>
<dbReference type="Gene3D" id="1.10.10.60">
    <property type="entry name" value="Homeodomain-like"/>
    <property type="match status" value="1"/>
</dbReference>
<evidence type="ECO:0000256" key="3">
    <source>
        <dbReference type="ARBA" id="ARBA00023015"/>
    </source>
</evidence>
<evidence type="ECO:0000313" key="8">
    <source>
        <dbReference type="Proteomes" id="UP000321046"/>
    </source>
</evidence>
<accession>A0A5C6XQ50</accession>
<name>A0A5C6XQ50_9DELT</name>
<dbReference type="RefSeq" id="WP_146972660.1">
    <property type="nucleotide sequence ID" value="NZ_VOSL01000014.1"/>
</dbReference>
<keyword evidence="3" id="KW-0805">Transcription regulation</keyword>
<dbReference type="InterPro" id="IPR058031">
    <property type="entry name" value="AAA_lid_NorR"/>
</dbReference>
<keyword evidence="5" id="KW-0804">Transcription</keyword>